<dbReference type="RefSeq" id="WP_027834617.1">
    <property type="nucleotide sequence ID" value="NZ_CP021330.1"/>
</dbReference>
<proteinExistence type="predicted"/>
<sequence>MYNNDENAIYIMFNGACVVGALALLTLSLYLAPVDLSTKGYWGMGVVLLMGSLVNLVKYRTDQRRSSETIAKLETAKNEKLLKDYVSKEDEV</sequence>
<keyword evidence="4" id="KW-1185">Reference proteome</keyword>
<name>A0A2R4MCI7_9HYPH</name>
<dbReference type="EMBL" id="CP021330">
    <property type="protein sequence ID" value="AVX03751.1"/>
    <property type="molecule type" value="Genomic_DNA"/>
</dbReference>
<dbReference type="Pfam" id="PF05360">
    <property type="entry name" value="YiaAB"/>
    <property type="match status" value="1"/>
</dbReference>
<reference evidence="3 4" key="1">
    <citation type="submission" date="2017-05" db="EMBL/GenBank/DDBJ databases">
        <title>Genome Analysis of Maritalea myrionectae HL2708#5.</title>
        <authorList>
            <consortium name="Cotde Inc.-PKNU"/>
            <person name="Jang D."/>
            <person name="Oh H.-M."/>
        </authorList>
    </citation>
    <scope>NUCLEOTIDE SEQUENCE [LARGE SCALE GENOMIC DNA]</scope>
    <source>
        <strain evidence="3 4">HL2708#5</strain>
    </source>
</reference>
<dbReference type="STRING" id="1122213.GCA_000423365_01576"/>
<feature type="transmembrane region" description="Helical" evidence="1">
    <location>
        <begin position="12"/>
        <end position="34"/>
    </location>
</feature>
<keyword evidence="1" id="KW-1133">Transmembrane helix</keyword>
<feature type="transmembrane region" description="Helical" evidence="1">
    <location>
        <begin position="40"/>
        <end position="57"/>
    </location>
</feature>
<dbReference type="Proteomes" id="UP000258927">
    <property type="component" value="Chromosome"/>
</dbReference>
<evidence type="ECO:0000259" key="2">
    <source>
        <dbReference type="Pfam" id="PF05360"/>
    </source>
</evidence>
<feature type="domain" description="YiaAB two helix" evidence="2">
    <location>
        <begin position="11"/>
        <end position="59"/>
    </location>
</feature>
<evidence type="ECO:0000313" key="3">
    <source>
        <dbReference type="EMBL" id="AVX03751.1"/>
    </source>
</evidence>
<evidence type="ECO:0000313" key="4">
    <source>
        <dbReference type="Proteomes" id="UP000258927"/>
    </source>
</evidence>
<organism evidence="3 4">
    <name type="scientific">Maritalea myrionectae</name>
    <dbReference type="NCBI Taxonomy" id="454601"/>
    <lineage>
        <taxon>Bacteria</taxon>
        <taxon>Pseudomonadati</taxon>
        <taxon>Pseudomonadota</taxon>
        <taxon>Alphaproteobacteria</taxon>
        <taxon>Hyphomicrobiales</taxon>
        <taxon>Devosiaceae</taxon>
        <taxon>Maritalea</taxon>
    </lineage>
</organism>
<keyword evidence="1" id="KW-0472">Membrane</keyword>
<accession>A0A2R4MCI7</accession>
<gene>
    <name evidence="3" type="ORF">MXMO3_01220</name>
</gene>
<dbReference type="AlphaFoldDB" id="A0A2R4MCI7"/>
<dbReference type="KEGG" id="mmyr:MXMO3_01220"/>
<dbReference type="InterPro" id="IPR008024">
    <property type="entry name" value="YiaAB"/>
</dbReference>
<evidence type="ECO:0000256" key="1">
    <source>
        <dbReference type="SAM" id="Phobius"/>
    </source>
</evidence>
<protein>
    <recommendedName>
        <fullName evidence="2">YiaAB two helix domain-containing protein</fullName>
    </recommendedName>
</protein>
<keyword evidence="1" id="KW-0812">Transmembrane</keyword>